<gene>
    <name evidence="1" type="ORF">GJA_3021</name>
</gene>
<dbReference type="PATRIC" id="fig|1349767.4.peg.4729"/>
<reference evidence="1 2" key="1">
    <citation type="journal article" date="2015" name="Genome Announc.">
        <title>Genome Sequence of Mushroom Soft-Rot Pathogen Janthinobacterium agaricidamnosum.</title>
        <authorList>
            <person name="Graupner K."/>
            <person name="Lackner G."/>
            <person name="Hertweck C."/>
        </authorList>
    </citation>
    <scope>NUCLEOTIDE SEQUENCE [LARGE SCALE GENOMIC DNA]</scope>
    <source>
        <strain evidence="2">NBRC 102515 / DSM 9628</strain>
    </source>
</reference>
<dbReference type="HOGENOM" id="CLU_3099717_0_0_4"/>
<dbReference type="RefSeq" id="WP_156484145.1">
    <property type="nucleotide sequence ID" value="NZ_BCTH01000082.1"/>
</dbReference>
<keyword evidence="2" id="KW-1185">Reference proteome</keyword>
<name>W0V8P5_9BURK</name>
<proteinExistence type="predicted"/>
<dbReference type="Proteomes" id="UP000027604">
    <property type="component" value="Chromosome I"/>
</dbReference>
<accession>W0V8P5</accession>
<dbReference type="EMBL" id="HG322949">
    <property type="protein sequence ID" value="CDG83647.1"/>
    <property type="molecule type" value="Genomic_DNA"/>
</dbReference>
<sequence>MFALKLLAAIAVSALVVVVPVVLHDTFEPVRVVMSQTPDVDAHAMWSRWPR</sequence>
<evidence type="ECO:0000313" key="1">
    <source>
        <dbReference type="EMBL" id="CDG83647.1"/>
    </source>
</evidence>
<dbReference type="AlphaFoldDB" id="W0V8P5"/>
<evidence type="ECO:0000313" key="2">
    <source>
        <dbReference type="Proteomes" id="UP000027604"/>
    </source>
</evidence>
<organism evidence="1 2">
    <name type="scientific">Janthinobacterium agaricidamnosum NBRC 102515 = DSM 9628</name>
    <dbReference type="NCBI Taxonomy" id="1349767"/>
    <lineage>
        <taxon>Bacteria</taxon>
        <taxon>Pseudomonadati</taxon>
        <taxon>Pseudomonadota</taxon>
        <taxon>Betaproteobacteria</taxon>
        <taxon>Burkholderiales</taxon>
        <taxon>Oxalobacteraceae</taxon>
        <taxon>Janthinobacterium</taxon>
    </lineage>
</organism>
<dbReference type="KEGG" id="jag:GJA_3021"/>
<protein>
    <submittedName>
        <fullName evidence="1">Uncharacterized protein</fullName>
    </submittedName>
</protein>